<gene>
    <name evidence="3" type="ORF">GCM10009710_09580</name>
</gene>
<accession>A0ABN2JL28</accession>
<evidence type="ECO:0000313" key="3">
    <source>
        <dbReference type="EMBL" id="GAA1731046.1"/>
    </source>
</evidence>
<feature type="transmembrane region" description="Helical" evidence="1">
    <location>
        <begin position="194"/>
        <end position="213"/>
    </location>
</feature>
<feature type="transmembrane region" description="Helical" evidence="1">
    <location>
        <begin position="12"/>
        <end position="31"/>
    </location>
</feature>
<dbReference type="Pfam" id="PF22497">
    <property type="entry name" value="DUF6989"/>
    <property type="match status" value="1"/>
</dbReference>
<feature type="transmembrane region" description="Helical" evidence="1">
    <location>
        <begin position="128"/>
        <end position="149"/>
    </location>
</feature>
<evidence type="ECO:0000256" key="1">
    <source>
        <dbReference type="SAM" id="Phobius"/>
    </source>
</evidence>
<keyword evidence="1" id="KW-0812">Transmembrane</keyword>
<feature type="domain" description="DUF6989" evidence="2">
    <location>
        <begin position="75"/>
        <end position="213"/>
    </location>
</feature>
<dbReference type="InterPro" id="IPR054258">
    <property type="entry name" value="DUF6989"/>
</dbReference>
<organism evidence="3 4">
    <name type="scientific">Aeromicrobium alkaliterrae</name>
    <dbReference type="NCBI Taxonomy" id="302168"/>
    <lineage>
        <taxon>Bacteria</taxon>
        <taxon>Bacillati</taxon>
        <taxon>Actinomycetota</taxon>
        <taxon>Actinomycetes</taxon>
        <taxon>Propionibacteriales</taxon>
        <taxon>Nocardioidaceae</taxon>
        <taxon>Aeromicrobium</taxon>
    </lineage>
</organism>
<evidence type="ECO:0000259" key="2">
    <source>
        <dbReference type="Pfam" id="PF22497"/>
    </source>
</evidence>
<dbReference type="EMBL" id="BAAAME010000002">
    <property type="protein sequence ID" value="GAA1731046.1"/>
    <property type="molecule type" value="Genomic_DNA"/>
</dbReference>
<feature type="transmembrane region" description="Helical" evidence="1">
    <location>
        <begin position="60"/>
        <end position="81"/>
    </location>
</feature>
<reference evidence="3 4" key="1">
    <citation type="journal article" date="2019" name="Int. J. Syst. Evol. Microbiol.">
        <title>The Global Catalogue of Microorganisms (GCM) 10K type strain sequencing project: providing services to taxonomists for standard genome sequencing and annotation.</title>
        <authorList>
            <consortium name="The Broad Institute Genomics Platform"/>
            <consortium name="The Broad Institute Genome Sequencing Center for Infectious Disease"/>
            <person name="Wu L."/>
            <person name="Ma J."/>
        </authorList>
    </citation>
    <scope>NUCLEOTIDE SEQUENCE [LARGE SCALE GENOMIC DNA]</scope>
    <source>
        <strain evidence="3 4">JCM 13518</strain>
    </source>
</reference>
<name>A0ABN2JL28_9ACTN</name>
<evidence type="ECO:0000313" key="4">
    <source>
        <dbReference type="Proteomes" id="UP001501057"/>
    </source>
</evidence>
<sequence length="222" mass="23348">MTSDTTTRRDLRPLVLPHLGLAVLGTIALSLDSPARGWAVLVTVVAYAVGLAHACRRTDLLPLVGFLCLVSTFQVLPDWILSDVLGTLAFPDQGGPRFDDQVPLAMALMWLAPLFIALVAADQRPGRAALAAFVVFGVAELLAPVVGLWEPTGETTRLLGVAVYVPPAEAVLGWAAATGYLATTGRPVIARIGAAAAVSVLYTGALVVSYFAIDVASWRLTF</sequence>
<feature type="transmembrane region" description="Helical" evidence="1">
    <location>
        <begin position="101"/>
        <end position="121"/>
    </location>
</feature>
<keyword evidence="4" id="KW-1185">Reference proteome</keyword>
<proteinExistence type="predicted"/>
<feature type="transmembrane region" description="Helical" evidence="1">
    <location>
        <begin position="161"/>
        <end position="182"/>
    </location>
</feature>
<protein>
    <recommendedName>
        <fullName evidence="2">DUF6989 domain-containing protein</fullName>
    </recommendedName>
</protein>
<dbReference type="RefSeq" id="WP_344198295.1">
    <property type="nucleotide sequence ID" value="NZ_BAAAME010000002.1"/>
</dbReference>
<comment type="caution">
    <text evidence="3">The sequence shown here is derived from an EMBL/GenBank/DDBJ whole genome shotgun (WGS) entry which is preliminary data.</text>
</comment>
<dbReference type="Proteomes" id="UP001501057">
    <property type="component" value="Unassembled WGS sequence"/>
</dbReference>
<feature type="transmembrane region" description="Helical" evidence="1">
    <location>
        <begin position="37"/>
        <end position="55"/>
    </location>
</feature>
<keyword evidence="1" id="KW-0472">Membrane</keyword>
<keyword evidence="1" id="KW-1133">Transmembrane helix</keyword>